<reference evidence="2" key="1">
    <citation type="submission" date="2022-11" db="EMBL/GenBank/DDBJ databases">
        <authorList>
            <person name="Petersen C."/>
        </authorList>
    </citation>
    <scope>NUCLEOTIDE SEQUENCE</scope>
    <source>
        <strain evidence="2">IBT 21917</strain>
    </source>
</reference>
<protein>
    <submittedName>
        <fullName evidence="2">Uncharacterized protein</fullName>
    </submittedName>
</protein>
<gene>
    <name evidence="2" type="ORF">N7492_003825</name>
</gene>
<reference evidence="2" key="2">
    <citation type="journal article" date="2023" name="IMA Fungus">
        <title>Comparative genomic study of the Penicillium genus elucidates a diverse pangenome and 15 lateral gene transfer events.</title>
        <authorList>
            <person name="Petersen C."/>
            <person name="Sorensen T."/>
            <person name="Nielsen M.R."/>
            <person name="Sondergaard T.E."/>
            <person name="Sorensen J.L."/>
            <person name="Fitzpatrick D.A."/>
            <person name="Frisvad J.C."/>
            <person name="Nielsen K.L."/>
        </authorList>
    </citation>
    <scope>NUCLEOTIDE SEQUENCE</scope>
    <source>
        <strain evidence="2">IBT 21917</strain>
    </source>
</reference>
<feature type="compositionally biased region" description="Polar residues" evidence="1">
    <location>
        <begin position="13"/>
        <end position="35"/>
    </location>
</feature>
<accession>A0A9W9IPE6</accession>
<sequence>MTDVRGTDDSGLPSRQSLQGTPSSQPGDLSLSPLSRQTAPELACFCTTAPRTLVSRNRLYHAA</sequence>
<proteinExistence type="predicted"/>
<feature type="region of interest" description="Disordered" evidence="1">
    <location>
        <begin position="1"/>
        <end position="35"/>
    </location>
</feature>
<dbReference type="AlphaFoldDB" id="A0A9W9IPE6"/>
<evidence type="ECO:0000313" key="2">
    <source>
        <dbReference type="EMBL" id="KAJ5180615.1"/>
    </source>
</evidence>
<keyword evidence="3" id="KW-1185">Reference proteome</keyword>
<organism evidence="2 3">
    <name type="scientific">Penicillium capsulatum</name>
    <dbReference type="NCBI Taxonomy" id="69766"/>
    <lineage>
        <taxon>Eukaryota</taxon>
        <taxon>Fungi</taxon>
        <taxon>Dikarya</taxon>
        <taxon>Ascomycota</taxon>
        <taxon>Pezizomycotina</taxon>
        <taxon>Eurotiomycetes</taxon>
        <taxon>Eurotiomycetidae</taxon>
        <taxon>Eurotiales</taxon>
        <taxon>Aspergillaceae</taxon>
        <taxon>Penicillium</taxon>
    </lineage>
</organism>
<evidence type="ECO:0000256" key="1">
    <source>
        <dbReference type="SAM" id="MobiDB-lite"/>
    </source>
</evidence>
<dbReference type="EMBL" id="JAPQKO010000002">
    <property type="protein sequence ID" value="KAJ5180615.1"/>
    <property type="molecule type" value="Genomic_DNA"/>
</dbReference>
<name>A0A9W9IPE6_9EURO</name>
<comment type="caution">
    <text evidence="2">The sequence shown here is derived from an EMBL/GenBank/DDBJ whole genome shotgun (WGS) entry which is preliminary data.</text>
</comment>
<dbReference type="Proteomes" id="UP001146351">
    <property type="component" value="Unassembled WGS sequence"/>
</dbReference>
<evidence type="ECO:0000313" key="3">
    <source>
        <dbReference type="Proteomes" id="UP001146351"/>
    </source>
</evidence>